<gene>
    <name evidence="2" type="ORF">Nepgr_030368</name>
</gene>
<protein>
    <submittedName>
        <fullName evidence="2">Uncharacterized protein</fullName>
    </submittedName>
</protein>
<sequence>MYSLPLPRVDGPFAPEVWQSFLPKTPDRTSNQRDTAFNAPTGKRNDGPKKVRGQPPVKVSTEPATKTHALGQLTSPTGRRLHAKRPKTSGPLTWGAMLGPSMKAHKSTAQIKEAQKHPHKQIRWPRREAQGPRAQEVSHHPSGQEAKKPRRISQTFGDCSLPLRPRACKRTHSRPRTARPWPGMPTSLFRQFAKKAATTAVAHQQSMLSQIGRDPILVPTLAF</sequence>
<accession>A0AAD3TF69</accession>
<evidence type="ECO:0000313" key="3">
    <source>
        <dbReference type="Proteomes" id="UP001279734"/>
    </source>
</evidence>
<feature type="region of interest" description="Disordered" evidence="1">
    <location>
        <begin position="21"/>
        <end position="184"/>
    </location>
</feature>
<dbReference type="Proteomes" id="UP001279734">
    <property type="component" value="Unassembled WGS sequence"/>
</dbReference>
<comment type="caution">
    <text evidence="2">The sequence shown here is derived from an EMBL/GenBank/DDBJ whole genome shotgun (WGS) entry which is preliminary data.</text>
</comment>
<dbReference type="AlphaFoldDB" id="A0AAD3TF69"/>
<proteinExistence type="predicted"/>
<feature type="compositionally biased region" description="Basic residues" evidence="1">
    <location>
        <begin position="166"/>
        <end position="177"/>
    </location>
</feature>
<keyword evidence="3" id="KW-1185">Reference proteome</keyword>
<evidence type="ECO:0000256" key="1">
    <source>
        <dbReference type="SAM" id="MobiDB-lite"/>
    </source>
</evidence>
<organism evidence="2 3">
    <name type="scientific">Nepenthes gracilis</name>
    <name type="common">Slender pitcher plant</name>
    <dbReference type="NCBI Taxonomy" id="150966"/>
    <lineage>
        <taxon>Eukaryota</taxon>
        <taxon>Viridiplantae</taxon>
        <taxon>Streptophyta</taxon>
        <taxon>Embryophyta</taxon>
        <taxon>Tracheophyta</taxon>
        <taxon>Spermatophyta</taxon>
        <taxon>Magnoliopsida</taxon>
        <taxon>eudicotyledons</taxon>
        <taxon>Gunneridae</taxon>
        <taxon>Pentapetalae</taxon>
        <taxon>Caryophyllales</taxon>
        <taxon>Nepenthaceae</taxon>
        <taxon>Nepenthes</taxon>
    </lineage>
</organism>
<name>A0AAD3TF69_NEPGR</name>
<evidence type="ECO:0000313" key="2">
    <source>
        <dbReference type="EMBL" id="GMH28525.1"/>
    </source>
</evidence>
<reference evidence="2" key="1">
    <citation type="submission" date="2023-05" db="EMBL/GenBank/DDBJ databases">
        <title>Nepenthes gracilis genome sequencing.</title>
        <authorList>
            <person name="Fukushima K."/>
        </authorList>
    </citation>
    <scope>NUCLEOTIDE SEQUENCE</scope>
    <source>
        <strain evidence="2">SING2019-196</strain>
    </source>
</reference>
<dbReference type="EMBL" id="BSYO01000034">
    <property type="protein sequence ID" value="GMH28525.1"/>
    <property type="molecule type" value="Genomic_DNA"/>
</dbReference>